<organism evidence="2 3">
    <name type="scientific">Marinicrinis lubricantis</name>
    <dbReference type="NCBI Taxonomy" id="2086470"/>
    <lineage>
        <taxon>Bacteria</taxon>
        <taxon>Bacillati</taxon>
        <taxon>Bacillota</taxon>
        <taxon>Bacilli</taxon>
        <taxon>Bacillales</taxon>
        <taxon>Paenibacillaceae</taxon>
    </lineage>
</organism>
<feature type="transmembrane region" description="Helical" evidence="1">
    <location>
        <begin position="69"/>
        <end position="91"/>
    </location>
</feature>
<accession>A0ABW1IMB9</accession>
<dbReference type="Pfam" id="PF06961">
    <property type="entry name" value="DUF1294"/>
    <property type="match status" value="1"/>
</dbReference>
<dbReference type="EMBL" id="JBHSQV010000036">
    <property type="protein sequence ID" value="MFC5986148.1"/>
    <property type="molecule type" value="Genomic_DNA"/>
</dbReference>
<dbReference type="Proteomes" id="UP001596250">
    <property type="component" value="Unassembled WGS sequence"/>
</dbReference>
<protein>
    <submittedName>
        <fullName evidence="2">DUF1294 domain-containing protein</fullName>
    </submittedName>
</protein>
<keyword evidence="1" id="KW-0812">Transmembrane</keyword>
<evidence type="ECO:0000256" key="1">
    <source>
        <dbReference type="SAM" id="Phobius"/>
    </source>
</evidence>
<dbReference type="RefSeq" id="WP_379893481.1">
    <property type="nucleotide sequence ID" value="NZ_CBCSCT010000001.1"/>
</dbReference>
<sequence>MNIIQILIIYYSAMNLIGLWLMKSDKVRAVRKQRRIPEKRLFTIAALGGAAGCWLGMRMFRHKTKHRSFIIGIPLLVLINVLCIYGLYTWVL</sequence>
<keyword evidence="3" id="KW-1185">Reference proteome</keyword>
<name>A0ABW1IMB9_9BACL</name>
<evidence type="ECO:0000313" key="3">
    <source>
        <dbReference type="Proteomes" id="UP001596250"/>
    </source>
</evidence>
<keyword evidence="1" id="KW-0472">Membrane</keyword>
<reference evidence="3" key="1">
    <citation type="journal article" date="2019" name="Int. J. Syst. Evol. Microbiol.">
        <title>The Global Catalogue of Microorganisms (GCM) 10K type strain sequencing project: providing services to taxonomists for standard genome sequencing and annotation.</title>
        <authorList>
            <consortium name="The Broad Institute Genomics Platform"/>
            <consortium name="The Broad Institute Genome Sequencing Center for Infectious Disease"/>
            <person name="Wu L."/>
            <person name="Ma J."/>
        </authorList>
    </citation>
    <scope>NUCLEOTIDE SEQUENCE [LARGE SCALE GENOMIC DNA]</scope>
    <source>
        <strain evidence="3">CCM 8749</strain>
    </source>
</reference>
<comment type="caution">
    <text evidence="2">The sequence shown here is derived from an EMBL/GenBank/DDBJ whole genome shotgun (WGS) entry which is preliminary data.</text>
</comment>
<evidence type="ECO:0000313" key="2">
    <source>
        <dbReference type="EMBL" id="MFC5986148.1"/>
    </source>
</evidence>
<feature type="transmembrane region" description="Helical" evidence="1">
    <location>
        <begin position="6"/>
        <end position="21"/>
    </location>
</feature>
<dbReference type="InterPro" id="IPR010718">
    <property type="entry name" value="DUF1294"/>
</dbReference>
<gene>
    <name evidence="2" type="ORF">ACFPXP_06845</name>
</gene>
<keyword evidence="1" id="KW-1133">Transmembrane helix</keyword>
<feature type="transmembrane region" description="Helical" evidence="1">
    <location>
        <begin position="41"/>
        <end position="57"/>
    </location>
</feature>
<proteinExistence type="predicted"/>